<sequence>MQQLWAPWRISYIREQKEKGCIFCSKQKSTDDKNSLILSRGDHSFVLMNLYPYNNAHLLISPYEHVETTDKLDLETLNEIIWFANESMIIMKENLKADGYNFGANIGSAGGAGIVDHIHFHVVPRWNGDTNFMPVISETKVQVQGLQETYDELKIHFDKIMNN</sequence>
<dbReference type="InterPro" id="IPR052908">
    <property type="entry name" value="AP-4-A_phosphorylase"/>
</dbReference>
<evidence type="ECO:0000256" key="1">
    <source>
        <dbReference type="ARBA" id="ARBA00022741"/>
    </source>
</evidence>
<protein>
    <recommendedName>
        <fullName evidence="2">HIT domain-containing protein</fullName>
    </recommendedName>
</protein>
<dbReference type="Gene3D" id="3.30.428.10">
    <property type="entry name" value="HIT-like"/>
    <property type="match status" value="1"/>
</dbReference>
<organism evidence="3">
    <name type="scientific">marine metagenome</name>
    <dbReference type="NCBI Taxonomy" id="408172"/>
    <lineage>
        <taxon>unclassified sequences</taxon>
        <taxon>metagenomes</taxon>
        <taxon>ecological metagenomes</taxon>
    </lineage>
</organism>
<dbReference type="PROSITE" id="PS51084">
    <property type="entry name" value="HIT_2"/>
    <property type="match status" value="1"/>
</dbReference>
<gene>
    <name evidence="3" type="ORF">METZ01_LOCUS86243</name>
</gene>
<dbReference type="GO" id="GO:0003824">
    <property type="term" value="F:catalytic activity"/>
    <property type="evidence" value="ECO:0007669"/>
    <property type="project" value="InterPro"/>
</dbReference>
<dbReference type="PANTHER" id="PTHR42997">
    <property type="entry name" value="HIT FAMILY HYDROLASE"/>
    <property type="match status" value="1"/>
</dbReference>
<reference evidence="3" key="1">
    <citation type="submission" date="2018-05" db="EMBL/GenBank/DDBJ databases">
        <authorList>
            <person name="Lanie J.A."/>
            <person name="Ng W.-L."/>
            <person name="Kazmierczak K.M."/>
            <person name="Andrzejewski T.M."/>
            <person name="Davidsen T.M."/>
            <person name="Wayne K.J."/>
            <person name="Tettelin H."/>
            <person name="Glass J.I."/>
            <person name="Rusch D."/>
            <person name="Podicherti R."/>
            <person name="Tsui H.-C.T."/>
            <person name="Winkler M.E."/>
        </authorList>
    </citation>
    <scope>NUCLEOTIDE SEQUENCE</scope>
</reference>
<dbReference type="SUPFAM" id="SSF54197">
    <property type="entry name" value="HIT-like"/>
    <property type="match status" value="1"/>
</dbReference>
<keyword evidence="1" id="KW-0547">Nucleotide-binding</keyword>
<dbReference type="EMBL" id="UINC01007450">
    <property type="protein sequence ID" value="SVA33389.1"/>
    <property type="molecule type" value="Genomic_DNA"/>
</dbReference>
<evidence type="ECO:0000313" key="3">
    <source>
        <dbReference type="EMBL" id="SVA33389.1"/>
    </source>
</evidence>
<feature type="domain" description="HIT" evidence="2">
    <location>
        <begin position="22"/>
        <end position="132"/>
    </location>
</feature>
<dbReference type="AlphaFoldDB" id="A0A381UZ19"/>
<proteinExistence type="predicted"/>
<dbReference type="InterPro" id="IPR036265">
    <property type="entry name" value="HIT-like_sf"/>
</dbReference>
<dbReference type="Pfam" id="PF01230">
    <property type="entry name" value="HIT"/>
    <property type="match status" value="1"/>
</dbReference>
<dbReference type="PANTHER" id="PTHR42997:SF1">
    <property type="entry name" value="AP-4-A PHOSPHORYLASE"/>
    <property type="match status" value="1"/>
</dbReference>
<dbReference type="CDD" id="cd01275">
    <property type="entry name" value="FHIT"/>
    <property type="match status" value="1"/>
</dbReference>
<name>A0A381UZ19_9ZZZZ</name>
<accession>A0A381UZ19</accession>
<dbReference type="GO" id="GO:0000166">
    <property type="term" value="F:nucleotide binding"/>
    <property type="evidence" value="ECO:0007669"/>
    <property type="project" value="UniProtKB-KW"/>
</dbReference>
<dbReference type="InterPro" id="IPR039383">
    <property type="entry name" value="FHIT"/>
</dbReference>
<evidence type="ECO:0000259" key="2">
    <source>
        <dbReference type="PROSITE" id="PS51084"/>
    </source>
</evidence>
<dbReference type="InterPro" id="IPR011146">
    <property type="entry name" value="HIT-like"/>
</dbReference>